<dbReference type="InterPro" id="IPR024956">
    <property type="entry name" value="tRNAHis_GuaTrfase_cat"/>
</dbReference>
<protein>
    <submittedName>
        <fullName evidence="2">tRNA(His) guanylyltransferase Thg1 family protein</fullName>
    </submittedName>
</protein>
<evidence type="ECO:0000259" key="1">
    <source>
        <dbReference type="Pfam" id="PF04446"/>
    </source>
</evidence>
<dbReference type="PANTHER" id="PTHR12729">
    <property type="entry name" value="TRNA(HIS) GUANYLYLTRANSFERASE-RELATED"/>
    <property type="match status" value="1"/>
</dbReference>
<dbReference type="InterPro" id="IPR038469">
    <property type="entry name" value="tRNAHis_GuaTrfase_Thg1_sf"/>
</dbReference>
<name>A0ABU6LHY2_9GAMM</name>
<proteinExistence type="predicted"/>
<dbReference type="PANTHER" id="PTHR12729:SF6">
    <property type="entry name" value="TRNA(HIS) GUANYLYLTRANSFERASE-RELATED"/>
    <property type="match status" value="1"/>
</dbReference>
<gene>
    <name evidence="2" type="ORF">VXS00_10985</name>
</gene>
<dbReference type="Pfam" id="PF04446">
    <property type="entry name" value="Thg1"/>
    <property type="match status" value="1"/>
</dbReference>
<dbReference type="EMBL" id="JAYXUD010000007">
    <property type="protein sequence ID" value="MEC6899166.1"/>
    <property type="molecule type" value="Genomic_DNA"/>
</dbReference>
<comment type="caution">
    <text evidence="2">The sequence shown here is derived from an EMBL/GenBank/DDBJ whole genome shotgun (WGS) entry which is preliminary data.</text>
</comment>
<feature type="domain" description="tRNAHis guanylyltransferase catalytic" evidence="1">
    <location>
        <begin position="16"/>
        <end position="149"/>
    </location>
</feature>
<dbReference type="Gene3D" id="3.30.70.3000">
    <property type="match status" value="1"/>
</dbReference>
<dbReference type="Proteomes" id="UP001339429">
    <property type="component" value="Unassembled WGS sequence"/>
</dbReference>
<dbReference type="GO" id="GO:0016779">
    <property type="term" value="F:nucleotidyltransferase activity"/>
    <property type="evidence" value="ECO:0007669"/>
    <property type="project" value="UniProtKB-KW"/>
</dbReference>
<dbReference type="RefSeq" id="WP_327769865.1">
    <property type="nucleotide sequence ID" value="NZ_JAYXUC010000006.1"/>
</dbReference>
<evidence type="ECO:0000313" key="2">
    <source>
        <dbReference type="EMBL" id="MEC6899166.1"/>
    </source>
</evidence>
<keyword evidence="3" id="KW-1185">Reference proteome</keyword>
<keyword evidence="2" id="KW-0808">Transferase</keyword>
<evidence type="ECO:0000313" key="3">
    <source>
        <dbReference type="Proteomes" id="UP001339429"/>
    </source>
</evidence>
<dbReference type="InterPro" id="IPR007537">
    <property type="entry name" value="tRNAHis_GuaTrfase_Thg1"/>
</dbReference>
<accession>A0ABU6LHY2</accession>
<sequence length="262" mass="30577">MKDINLINDLCAQHKRFKDIENESTIVATTPKNQYLVVRLDGINLSRIYLKNDIVNKKFKMILTKAVQQTYYRLHRKSPTNAQQIFLAVFMASDEVSFILNTYDNYYDDRILKIVTTLASTLSFLFTKEGIQHSLESEHTIYGAFDGKPLILKDKQQVKDYIAYRTAIYYRNTMGKELRLNGVSDNELYNENNHNNLAYYQAKYQELNLNIETMKKSCTVFVPCIDDDKKLKPLKNKSLAKLIELYSNSIDKFENYLADVNQ</sequence>
<reference evidence="2 3" key="1">
    <citation type="submission" date="2024-01" db="EMBL/GenBank/DDBJ databases">
        <title>Active colonisers of the gastrointestinal tract of Atlantic salmon farmed in a warm water region.</title>
        <authorList>
            <person name="Bowman J.P."/>
        </authorList>
    </citation>
    <scope>NUCLEOTIDE SEQUENCE [LARGE SCALE GENOMIC DNA]</scope>
    <source>
        <strain evidence="2 3">S4MW1</strain>
    </source>
</reference>
<keyword evidence="2" id="KW-0548">Nucleotidyltransferase</keyword>
<organism evidence="2 3">
    <name type="scientific">Photobacterium piscicola</name>
    <dbReference type="NCBI Taxonomy" id="1378299"/>
    <lineage>
        <taxon>Bacteria</taxon>
        <taxon>Pseudomonadati</taxon>
        <taxon>Pseudomonadota</taxon>
        <taxon>Gammaproteobacteria</taxon>
        <taxon>Vibrionales</taxon>
        <taxon>Vibrionaceae</taxon>
        <taxon>Photobacterium</taxon>
    </lineage>
</organism>